<name>A0A1Y2DH47_9PEZI</name>
<dbReference type="RefSeq" id="XP_040711090.1">
    <property type="nucleotide sequence ID" value="XM_040865613.1"/>
</dbReference>
<dbReference type="InterPro" id="IPR016181">
    <property type="entry name" value="Acyl_CoA_acyltransferase"/>
</dbReference>
<protein>
    <recommendedName>
        <fullName evidence="1">N-acetyltransferase domain-containing protein</fullName>
    </recommendedName>
</protein>
<evidence type="ECO:0000313" key="2">
    <source>
        <dbReference type="EMBL" id="ORY58055.1"/>
    </source>
</evidence>
<dbReference type="Pfam" id="PF22998">
    <property type="entry name" value="GNAT_LYC1-like"/>
    <property type="match status" value="1"/>
</dbReference>
<dbReference type="Pfam" id="PF13527">
    <property type="entry name" value="Acetyltransf_9"/>
    <property type="match status" value="1"/>
</dbReference>
<dbReference type="EMBL" id="MCFJ01000017">
    <property type="protein sequence ID" value="ORY58055.1"/>
    <property type="molecule type" value="Genomic_DNA"/>
</dbReference>
<proteinExistence type="predicted"/>
<organism evidence="2 3">
    <name type="scientific">Pseudomassariella vexata</name>
    <dbReference type="NCBI Taxonomy" id="1141098"/>
    <lineage>
        <taxon>Eukaryota</taxon>
        <taxon>Fungi</taxon>
        <taxon>Dikarya</taxon>
        <taxon>Ascomycota</taxon>
        <taxon>Pezizomycotina</taxon>
        <taxon>Sordariomycetes</taxon>
        <taxon>Xylariomycetidae</taxon>
        <taxon>Amphisphaeriales</taxon>
        <taxon>Pseudomassariaceae</taxon>
        <taxon>Pseudomassariella</taxon>
    </lineage>
</organism>
<comment type="caution">
    <text evidence="2">The sequence shown here is derived from an EMBL/GenBank/DDBJ whole genome shotgun (WGS) entry which is preliminary data.</text>
</comment>
<dbReference type="InterPro" id="IPR055100">
    <property type="entry name" value="GNAT_LYC1-like"/>
</dbReference>
<keyword evidence="3" id="KW-1185">Reference proteome</keyword>
<sequence>MAQSVSATITGPNGPLDIVLGEQTPDQKSPCWELAVAAFAPQIPASAFAEQAEALWKHPLARNQGVRFWCISLADDPASVVAMCGTIRRPLLVRDSESTREEDGYCVFMVATHAQYRRRGLAKILLKRIAEWLDGPGDAAASMLYTSVGDFYVSMGWEMIPSIVSTITYPSGAFPANDQTSLPNSRLLSNAEIPELCNRDVADLKDNFEKATVGAEEVHLAVLPTPDMITYLHEWGDVLTLKTLGKTPQVHGAICEAADTWIYWHHSVEKILITRVRTPPKSSQGSSEALVSLLLHALEEARKWGFPKVTAWEPSSELLSALEFIKKNFGIEVQTGQRPNSITSVRWKGSDQTKKTILHLNESYAAS</sequence>
<dbReference type="Proteomes" id="UP000193689">
    <property type="component" value="Unassembled WGS sequence"/>
</dbReference>
<feature type="domain" description="N-acetyltransferase" evidence="1">
    <location>
        <begin position="18"/>
        <end position="189"/>
    </location>
</feature>
<dbReference type="InParanoid" id="A0A1Y2DH47"/>
<dbReference type="GeneID" id="63781825"/>
<dbReference type="GO" id="GO:0016747">
    <property type="term" value="F:acyltransferase activity, transferring groups other than amino-acyl groups"/>
    <property type="evidence" value="ECO:0007669"/>
    <property type="project" value="InterPro"/>
</dbReference>
<evidence type="ECO:0000259" key="1">
    <source>
        <dbReference type="PROSITE" id="PS51186"/>
    </source>
</evidence>
<evidence type="ECO:0000313" key="3">
    <source>
        <dbReference type="Proteomes" id="UP000193689"/>
    </source>
</evidence>
<dbReference type="PANTHER" id="PTHR34815:SF4">
    <property type="entry name" value="N-ACETYLTRANSFERASE DOMAIN-CONTAINING PROTEIN"/>
    <property type="match status" value="1"/>
</dbReference>
<dbReference type="InterPro" id="IPR053013">
    <property type="entry name" value="LAT"/>
</dbReference>
<dbReference type="Gene3D" id="3.40.630.30">
    <property type="match status" value="1"/>
</dbReference>
<dbReference type="OrthoDB" id="2020070at2759"/>
<reference evidence="2 3" key="1">
    <citation type="submission" date="2016-07" db="EMBL/GenBank/DDBJ databases">
        <title>Pervasive Adenine N6-methylation of Active Genes in Fungi.</title>
        <authorList>
            <consortium name="DOE Joint Genome Institute"/>
            <person name="Mondo S.J."/>
            <person name="Dannebaum R.O."/>
            <person name="Kuo R.C."/>
            <person name="Labutti K."/>
            <person name="Haridas S."/>
            <person name="Kuo A."/>
            <person name="Salamov A."/>
            <person name="Ahrendt S.R."/>
            <person name="Lipzen A."/>
            <person name="Sullivan W."/>
            <person name="Andreopoulos W.B."/>
            <person name="Clum A."/>
            <person name="Lindquist E."/>
            <person name="Daum C."/>
            <person name="Ramamoorthy G.K."/>
            <person name="Gryganskyi A."/>
            <person name="Culley D."/>
            <person name="Magnuson J.K."/>
            <person name="James T.Y."/>
            <person name="O'Malley M.A."/>
            <person name="Stajich J.E."/>
            <person name="Spatafora J.W."/>
            <person name="Visel A."/>
            <person name="Grigoriev I.V."/>
        </authorList>
    </citation>
    <scope>NUCLEOTIDE SEQUENCE [LARGE SCALE GENOMIC DNA]</scope>
    <source>
        <strain evidence="2 3">CBS 129021</strain>
    </source>
</reference>
<gene>
    <name evidence="2" type="ORF">BCR38DRAFT_75647</name>
</gene>
<dbReference type="SUPFAM" id="SSF55729">
    <property type="entry name" value="Acyl-CoA N-acyltransferases (Nat)"/>
    <property type="match status" value="1"/>
</dbReference>
<dbReference type="AlphaFoldDB" id="A0A1Y2DH47"/>
<dbReference type="CDD" id="cd04301">
    <property type="entry name" value="NAT_SF"/>
    <property type="match status" value="1"/>
</dbReference>
<dbReference type="STRING" id="1141098.A0A1Y2DH47"/>
<dbReference type="PROSITE" id="PS51186">
    <property type="entry name" value="GNAT"/>
    <property type="match status" value="1"/>
</dbReference>
<dbReference type="InterPro" id="IPR000182">
    <property type="entry name" value="GNAT_dom"/>
</dbReference>
<dbReference type="PANTHER" id="PTHR34815">
    <property type="entry name" value="LYSINE ACETYLTRANSFERASE"/>
    <property type="match status" value="1"/>
</dbReference>
<accession>A0A1Y2DH47</accession>